<name>A0A8T1U4P9_9STRA</name>
<proteinExistence type="predicted"/>
<reference evidence="2" key="1">
    <citation type="submission" date="2021-01" db="EMBL/GenBank/DDBJ databases">
        <title>Phytophthora aleatoria, a newly-described species from Pinus radiata is distinct from Phytophthora cactorum isolates based on comparative genomics.</title>
        <authorList>
            <person name="Mcdougal R."/>
            <person name="Panda P."/>
            <person name="Williams N."/>
            <person name="Studholme D.J."/>
        </authorList>
    </citation>
    <scope>NUCLEOTIDE SEQUENCE</scope>
    <source>
        <strain evidence="2">NZFS 3830</strain>
    </source>
</reference>
<accession>A0A8T1U4P9</accession>
<organism evidence="2 3">
    <name type="scientific">Phytophthora cactorum</name>
    <dbReference type="NCBI Taxonomy" id="29920"/>
    <lineage>
        <taxon>Eukaryota</taxon>
        <taxon>Sar</taxon>
        <taxon>Stramenopiles</taxon>
        <taxon>Oomycota</taxon>
        <taxon>Peronosporomycetes</taxon>
        <taxon>Peronosporales</taxon>
        <taxon>Peronosporaceae</taxon>
        <taxon>Phytophthora</taxon>
    </lineage>
</organism>
<dbReference type="OrthoDB" id="168072at2759"/>
<feature type="region of interest" description="Disordered" evidence="1">
    <location>
        <begin position="1"/>
        <end position="20"/>
    </location>
</feature>
<evidence type="ECO:0000256" key="1">
    <source>
        <dbReference type="SAM" id="MobiDB-lite"/>
    </source>
</evidence>
<evidence type="ECO:0000313" key="3">
    <source>
        <dbReference type="Proteomes" id="UP000688947"/>
    </source>
</evidence>
<protein>
    <submittedName>
        <fullName evidence="2">Uncharacterized protein</fullName>
    </submittedName>
</protein>
<comment type="caution">
    <text evidence="2">The sequence shown here is derived from an EMBL/GenBank/DDBJ whole genome shotgun (WGS) entry which is preliminary data.</text>
</comment>
<sequence>MKGAKPRTTATTALGMRPRHVTRGNLTTCFAVWHKEGSDGKMRPTNHAHSIRMRPATPTKDGGARKRQRPSTD</sequence>
<dbReference type="Proteomes" id="UP000688947">
    <property type="component" value="Unassembled WGS sequence"/>
</dbReference>
<dbReference type="EMBL" id="JAENGZ010000686">
    <property type="protein sequence ID" value="KAG6955308.1"/>
    <property type="molecule type" value="Genomic_DNA"/>
</dbReference>
<dbReference type="AlphaFoldDB" id="A0A8T1U4P9"/>
<gene>
    <name evidence="2" type="ORF">JG687_00011295</name>
</gene>
<feature type="region of interest" description="Disordered" evidence="1">
    <location>
        <begin position="37"/>
        <end position="73"/>
    </location>
</feature>
<evidence type="ECO:0000313" key="2">
    <source>
        <dbReference type="EMBL" id="KAG6955308.1"/>
    </source>
</evidence>